<dbReference type="InterPro" id="IPR008889">
    <property type="entry name" value="VQ"/>
</dbReference>
<feature type="domain" description="VQ" evidence="2">
    <location>
        <begin position="32"/>
        <end position="58"/>
    </location>
</feature>
<sequence>MGKAPATAMQPSPRQTKAAKLRKLPPVKVVHISNPMRVTTSAAKFRGLVQRLTGRHSNVADMVFDHSSVFLDAELELQQQSYVSSSLTPAATSGADNYYGGATATDPYVLGVLDRQALGVRGAGGFWRQFGA</sequence>
<dbReference type="PANTHER" id="PTHR33624:SF2">
    <property type="entry name" value="SIGMA FACTOR BINDING PROTEIN 1, CHLOROPLASTIC"/>
    <property type="match status" value="1"/>
</dbReference>
<accession>A0A8J5GNZ3</accession>
<gene>
    <name evidence="3" type="ORF">ZIOFF_034123</name>
</gene>
<dbReference type="AlphaFoldDB" id="A0A8J5GNZ3"/>
<proteinExistence type="predicted"/>
<evidence type="ECO:0000313" key="4">
    <source>
        <dbReference type="Proteomes" id="UP000734854"/>
    </source>
</evidence>
<dbReference type="PANTHER" id="PTHR33624">
    <property type="entry name" value="SIGMA FACTOR BINDING PROTEIN 1, CHLOROPLASTIC"/>
    <property type="match status" value="1"/>
</dbReference>
<evidence type="ECO:0000259" key="2">
    <source>
        <dbReference type="Pfam" id="PF05678"/>
    </source>
</evidence>
<dbReference type="InterPro" id="IPR039335">
    <property type="entry name" value="SIB1/2"/>
</dbReference>
<reference evidence="3 4" key="1">
    <citation type="submission" date="2020-08" db="EMBL/GenBank/DDBJ databases">
        <title>Plant Genome Project.</title>
        <authorList>
            <person name="Zhang R.-G."/>
        </authorList>
    </citation>
    <scope>NUCLEOTIDE SEQUENCE [LARGE SCALE GENOMIC DNA]</scope>
    <source>
        <tissue evidence="3">Rhizome</tissue>
    </source>
</reference>
<dbReference type="Proteomes" id="UP000734854">
    <property type="component" value="Unassembled WGS sequence"/>
</dbReference>
<organism evidence="3 4">
    <name type="scientific">Zingiber officinale</name>
    <name type="common">Ginger</name>
    <name type="synonym">Amomum zingiber</name>
    <dbReference type="NCBI Taxonomy" id="94328"/>
    <lineage>
        <taxon>Eukaryota</taxon>
        <taxon>Viridiplantae</taxon>
        <taxon>Streptophyta</taxon>
        <taxon>Embryophyta</taxon>
        <taxon>Tracheophyta</taxon>
        <taxon>Spermatophyta</taxon>
        <taxon>Magnoliopsida</taxon>
        <taxon>Liliopsida</taxon>
        <taxon>Zingiberales</taxon>
        <taxon>Zingiberaceae</taxon>
        <taxon>Zingiber</taxon>
    </lineage>
</organism>
<name>A0A8J5GNZ3_ZINOF</name>
<feature type="region of interest" description="Disordered" evidence="1">
    <location>
        <begin position="1"/>
        <end position="20"/>
    </location>
</feature>
<dbReference type="Pfam" id="PF05678">
    <property type="entry name" value="VQ"/>
    <property type="match status" value="1"/>
</dbReference>
<evidence type="ECO:0000313" key="3">
    <source>
        <dbReference type="EMBL" id="KAG6508742.1"/>
    </source>
</evidence>
<dbReference type="EMBL" id="JACMSC010000009">
    <property type="protein sequence ID" value="KAG6508742.1"/>
    <property type="molecule type" value="Genomic_DNA"/>
</dbReference>
<keyword evidence="4" id="KW-1185">Reference proteome</keyword>
<protein>
    <recommendedName>
        <fullName evidence="2">VQ domain-containing protein</fullName>
    </recommendedName>
</protein>
<evidence type="ECO:0000256" key="1">
    <source>
        <dbReference type="SAM" id="MobiDB-lite"/>
    </source>
</evidence>
<comment type="caution">
    <text evidence="3">The sequence shown here is derived from an EMBL/GenBank/DDBJ whole genome shotgun (WGS) entry which is preliminary data.</text>
</comment>